<keyword evidence="2" id="KW-1017">Isopeptide bond</keyword>
<dbReference type="STRING" id="307972.A0A2G8JG69"/>
<dbReference type="FunFam" id="3.10.20.90:FF:000009">
    <property type="entry name" value="Ubiquitin-60S ribosomal protein"/>
    <property type="match status" value="1"/>
</dbReference>
<dbReference type="Proteomes" id="UP000230750">
    <property type="component" value="Unassembled WGS sequence"/>
</dbReference>
<evidence type="ECO:0000256" key="1">
    <source>
        <dbReference type="ARBA" id="ARBA00008430"/>
    </source>
</evidence>
<dbReference type="SUPFAM" id="SSF54236">
    <property type="entry name" value="Ubiquitin-like"/>
    <property type="match status" value="1"/>
</dbReference>
<dbReference type="Pfam" id="PF00240">
    <property type="entry name" value="ubiquitin"/>
    <property type="match status" value="1"/>
</dbReference>
<dbReference type="AlphaFoldDB" id="A0A2G8JG69"/>
<dbReference type="InterPro" id="IPR019956">
    <property type="entry name" value="Ubiquitin_dom"/>
</dbReference>
<reference evidence="4 5" key="1">
    <citation type="journal article" date="2017" name="PLoS Biol.">
        <title>The sea cucumber genome provides insights into morphological evolution and visceral regeneration.</title>
        <authorList>
            <person name="Zhang X."/>
            <person name="Sun L."/>
            <person name="Yuan J."/>
            <person name="Sun Y."/>
            <person name="Gao Y."/>
            <person name="Zhang L."/>
            <person name="Li S."/>
            <person name="Dai H."/>
            <person name="Hamel J.F."/>
            <person name="Liu C."/>
            <person name="Yu Y."/>
            <person name="Liu S."/>
            <person name="Lin W."/>
            <person name="Guo K."/>
            <person name="Jin S."/>
            <person name="Xu P."/>
            <person name="Storey K.B."/>
            <person name="Huan P."/>
            <person name="Zhang T."/>
            <person name="Zhou Y."/>
            <person name="Zhang J."/>
            <person name="Lin C."/>
            <person name="Li X."/>
            <person name="Xing L."/>
            <person name="Huo D."/>
            <person name="Sun M."/>
            <person name="Wang L."/>
            <person name="Mercier A."/>
            <person name="Li F."/>
            <person name="Yang H."/>
            <person name="Xiang J."/>
        </authorList>
    </citation>
    <scope>NUCLEOTIDE SEQUENCE [LARGE SCALE GENOMIC DNA]</scope>
    <source>
        <strain evidence="4">Shaxun</strain>
        <tissue evidence="4">Muscle</tissue>
    </source>
</reference>
<dbReference type="Gene3D" id="3.10.20.90">
    <property type="entry name" value="Phosphatidylinositol 3-kinase Catalytic Subunit, Chain A, domain 1"/>
    <property type="match status" value="1"/>
</dbReference>
<gene>
    <name evidence="4" type="ORF">BSL78_28449</name>
</gene>
<dbReference type="EMBL" id="MRZV01002091">
    <property type="protein sequence ID" value="PIK34732.1"/>
    <property type="molecule type" value="Genomic_DNA"/>
</dbReference>
<dbReference type="InterPro" id="IPR029071">
    <property type="entry name" value="Ubiquitin-like_domsf"/>
</dbReference>
<dbReference type="PANTHER" id="PTHR10666">
    <property type="entry name" value="UBIQUITIN"/>
    <property type="match status" value="1"/>
</dbReference>
<protein>
    <submittedName>
        <fullName evidence="4">Polyubiquitin</fullName>
    </submittedName>
</protein>
<dbReference type="PROSITE" id="PS00299">
    <property type="entry name" value="UBIQUITIN_1"/>
    <property type="match status" value="1"/>
</dbReference>
<comment type="caution">
    <text evidence="4">The sequence shown here is derived from an EMBL/GenBank/DDBJ whole genome shotgun (WGS) entry which is preliminary data.</text>
</comment>
<comment type="similarity">
    <text evidence="1">Belongs to the ubiquitin family.</text>
</comment>
<proteinExistence type="inferred from homology"/>
<accession>A0A2G8JG69</accession>
<dbReference type="SMART" id="SM00213">
    <property type="entry name" value="UBQ"/>
    <property type="match status" value="1"/>
</dbReference>
<sequence>MKETFDYKVWNKSTVHLVLRHRRGMQIEVKTLTGKTISLEVEPSDTIENVKSKIQDKEGIPPDQQRLIFAGRQLEDDRTLFNYNICKESTVHLVLRLRGSMQILVKTLTGKKQYLWKLNRQIPLKT</sequence>
<dbReference type="InterPro" id="IPR019954">
    <property type="entry name" value="Ubiquitin_CS"/>
</dbReference>
<evidence type="ECO:0000313" key="5">
    <source>
        <dbReference type="Proteomes" id="UP000230750"/>
    </source>
</evidence>
<dbReference type="OrthoDB" id="428577at2759"/>
<dbReference type="InterPro" id="IPR050158">
    <property type="entry name" value="Ubiquitin_ubiquitin-like"/>
</dbReference>
<name>A0A2G8JG69_STIJA</name>
<dbReference type="InterPro" id="IPR000626">
    <property type="entry name" value="Ubiquitin-like_dom"/>
</dbReference>
<keyword evidence="5" id="KW-1185">Reference proteome</keyword>
<dbReference type="PROSITE" id="PS50053">
    <property type="entry name" value="UBIQUITIN_2"/>
    <property type="match status" value="1"/>
</dbReference>
<evidence type="ECO:0000313" key="4">
    <source>
        <dbReference type="EMBL" id="PIK34732.1"/>
    </source>
</evidence>
<organism evidence="4 5">
    <name type="scientific">Stichopus japonicus</name>
    <name type="common">Sea cucumber</name>
    <dbReference type="NCBI Taxonomy" id="307972"/>
    <lineage>
        <taxon>Eukaryota</taxon>
        <taxon>Metazoa</taxon>
        <taxon>Echinodermata</taxon>
        <taxon>Eleutherozoa</taxon>
        <taxon>Echinozoa</taxon>
        <taxon>Holothuroidea</taxon>
        <taxon>Aspidochirotacea</taxon>
        <taxon>Aspidochirotida</taxon>
        <taxon>Stichopodidae</taxon>
        <taxon>Apostichopus</taxon>
    </lineage>
</organism>
<dbReference type="PRINTS" id="PR00348">
    <property type="entry name" value="UBIQUITIN"/>
</dbReference>
<evidence type="ECO:0000259" key="3">
    <source>
        <dbReference type="PROSITE" id="PS50053"/>
    </source>
</evidence>
<evidence type="ECO:0000256" key="2">
    <source>
        <dbReference type="ARBA" id="ARBA00022499"/>
    </source>
</evidence>
<feature type="domain" description="Ubiquitin-like" evidence="3">
    <location>
        <begin position="25"/>
        <end position="100"/>
    </location>
</feature>